<dbReference type="InterPro" id="IPR027417">
    <property type="entry name" value="P-loop_NTPase"/>
</dbReference>
<evidence type="ECO:0000256" key="1">
    <source>
        <dbReference type="ARBA" id="ARBA00008535"/>
    </source>
</evidence>
<feature type="non-terminal residue" evidence="5">
    <location>
        <position position="190"/>
    </location>
</feature>
<dbReference type="PROSITE" id="PS51720">
    <property type="entry name" value="G_AIG1"/>
    <property type="match status" value="1"/>
</dbReference>
<evidence type="ECO:0000256" key="2">
    <source>
        <dbReference type="ARBA" id="ARBA00022741"/>
    </source>
</evidence>
<dbReference type="InterPro" id="IPR006703">
    <property type="entry name" value="G_AIG1"/>
</dbReference>
<name>A0AAV2HRD8_LYMST</name>
<dbReference type="Pfam" id="PF04548">
    <property type="entry name" value="AIG1"/>
    <property type="match status" value="1"/>
</dbReference>
<protein>
    <recommendedName>
        <fullName evidence="4">AIG1-type G domain-containing protein</fullName>
    </recommendedName>
</protein>
<reference evidence="5 6" key="1">
    <citation type="submission" date="2024-04" db="EMBL/GenBank/DDBJ databases">
        <authorList>
            <consortium name="Genoscope - CEA"/>
            <person name="William W."/>
        </authorList>
    </citation>
    <scope>NUCLEOTIDE SEQUENCE [LARGE SCALE GENOMIC DNA]</scope>
</reference>
<dbReference type="GO" id="GO:0005525">
    <property type="term" value="F:GTP binding"/>
    <property type="evidence" value="ECO:0007669"/>
    <property type="project" value="UniProtKB-KW"/>
</dbReference>
<organism evidence="5 6">
    <name type="scientific">Lymnaea stagnalis</name>
    <name type="common">Great pond snail</name>
    <name type="synonym">Helix stagnalis</name>
    <dbReference type="NCBI Taxonomy" id="6523"/>
    <lineage>
        <taxon>Eukaryota</taxon>
        <taxon>Metazoa</taxon>
        <taxon>Spiralia</taxon>
        <taxon>Lophotrochozoa</taxon>
        <taxon>Mollusca</taxon>
        <taxon>Gastropoda</taxon>
        <taxon>Heterobranchia</taxon>
        <taxon>Euthyneura</taxon>
        <taxon>Panpulmonata</taxon>
        <taxon>Hygrophila</taxon>
        <taxon>Lymnaeoidea</taxon>
        <taxon>Lymnaeidae</taxon>
        <taxon>Lymnaea</taxon>
    </lineage>
</organism>
<sequence length="190" mass="21714">MSLNTIDFLLLGRNGSGKSATGNSILRKKHFFRRSNSIQEMTRPTYESCERQDARVTVVDGLNIREAAEKADYVDVTEALEQSGGFSALLIVLKFGDRFSEEDWKVVESAKLVLGEEVWRRFGIVVLTGGDNFKREAEEGDQQLRNMDDWVGQQKGKIRDMYEECGRRIVLFDNTTRDIEEQQAQVNKLI</sequence>
<evidence type="ECO:0000256" key="3">
    <source>
        <dbReference type="ARBA" id="ARBA00023134"/>
    </source>
</evidence>
<comment type="similarity">
    <text evidence="1">Belongs to the TRAFAC class TrmE-Era-EngA-EngB-Septin-like GTPase superfamily. AIG1/Toc34/Toc159-like paraseptin GTPase family. IAN subfamily.</text>
</comment>
<proteinExistence type="inferred from homology"/>
<accession>A0AAV2HRD8</accession>
<dbReference type="Proteomes" id="UP001497497">
    <property type="component" value="Unassembled WGS sequence"/>
</dbReference>
<keyword evidence="3" id="KW-0342">GTP-binding</keyword>
<feature type="domain" description="AIG1-type G" evidence="4">
    <location>
        <begin position="3"/>
        <end position="190"/>
    </location>
</feature>
<dbReference type="PANTHER" id="PTHR10903:SF184">
    <property type="entry name" value="GTP-BINDING PROTEIN A"/>
    <property type="match status" value="1"/>
</dbReference>
<evidence type="ECO:0000313" key="5">
    <source>
        <dbReference type="EMBL" id="CAL1534881.1"/>
    </source>
</evidence>
<gene>
    <name evidence="5" type="ORF">GSLYS_00008841001</name>
</gene>
<dbReference type="PANTHER" id="PTHR10903">
    <property type="entry name" value="GTPASE, IMAP FAMILY MEMBER-RELATED"/>
    <property type="match status" value="1"/>
</dbReference>
<keyword evidence="6" id="KW-1185">Reference proteome</keyword>
<comment type="caution">
    <text evidence="5">The sequence shown here is derived from an EMBL/GenBank/DDBJ whole genome shotgun (WGS) entry which is preliminary data.</text>
</comment>
<dbReference type="EMBL" id="CAXITT010000185">
    <property type="protein sequence ID" value="CAL1534881.1"/>
    <property type="molecule type" value="Genomic_DNA"/>
</dbReference>
<dbReference type="Gene3D" id="3.40.50.300">
    <property type="entry name" value="P-loop containing nucleotide triphosphate hydrolases"/>
    <property type="match status" value="1"/>
</dbReference>
<keyword evidence="2" id="KW-0547">Nucleotide-binding</keyword>
<dbReference type="InterPro" id="IPR045058">
    <property type="entry name" value="GIMA/IAN/Toc"/>
</dbReference>
<evidence type="ECO:0000259" key="4">
    <source>
        <dbReference type="PROSITE" id="PS51720"/>
    </source>
</evidence>
<dbReference type="SUPFAM" id="SSF52540">
    <property type="entry name" value="P-loop containing nucleoside triphosphate hydrolases"/>
    <property type="match status" value="1"/>
</dbReference>
<evidence type="ECO:0000313" key="6">
    <source>
        <dbReference type="Proteomes" id="UP001497497"/>
    </source>
</evidence>
<dbReference type="AlphaFoldDB" id="A0AAV2HRD8"/>